<keyword evidence="2" id="KW-0597">Phosphoprotein</keyword>
<protein>
    <submittedName>
        <fullName evidence="9">Uncharacterized protein</fullName>
    </submittedName>
</protein>
<keyword evidence="8" id="KW-0472">Membrane</keyword>
<dbReference type="EMBL" id="KI966419">
    <property type="protein sequence ID" value="EWC46350.1"/>
    <property type="molecule type" value="Genomic_DNA"/>
</dbReference>
<keyword evidence="8" id="KW-0812">Transmembrane</keyword>
<feature type="compositionally biased region" description="Basic and acidic residues" evidence="7">
    <location>
        <begin position="629"/>
        <end position="646"/>
    </location>
</feature>
<feature type="compositionally biased region" description="Basic and acidic residues" evidence="7">
    <location>
        <begin position="597"/>
        <end position="611"/>
    </location>
</feature>
<feature type="region of interest" description="Disordered" evidence="7">
    <location>
        <begin position="1"/>
        <end position="43"/>
    </location>
</feature>
<dbReference type="GO" id="GO:0005634">
    <property type="term" value="C:nucleus"/>
    <property type="evidence" value="ECO:0007669"/>
    <property type="project" value="UniProtKB-SubCell"/>
</dbReference>
<dbReference type="GO" id="GO:0045944">
    <property type="term" value="P:positive regulation of transcription by RNA polymerase II"/>
    <property type="evidence" value="ECO:0007669"/>
    <property type="project" value="TreeGrafter"/>
</dbReference>
<proteinExistence type="predicted"/>
<feature type="compositionally biased region" description="Basic and acidic residues" evidence="7">
    <location>
        <begin position="654"/>
        <end position="668"/>
    </location>
</feature>
<comment type="subcellular location">
    <subcellularLocation>
        <location evidence="1">Nucleus</location>
    </subcellularLocation>
</comment>
<dbReference type="OrthoDB" id="3260408at2759"/>
<name>W7IB80_9PEZI</name>
<feature type="compositionally biased region" description="Basic and acidic residues" evidence="7">
    <location>
        <begin position="872"/>
        <end position="884"/>
    </location>
</feature>
<keyword evidence="8" id="KW-1133">Transmembrane helix</keyword>
<dbReference type="GO" id="GO:0003712">
    <property type="term" value="F:transcription coregulator activity"/>
    <property type="evidence" value="ECO:0007669"/>
    <property type="project" value="InterPro"/>
</dbReference>
<evidence type="ECO:0000256" key="3">
    <source>
        <dbReference type="ARBA" id="ARBA00022884"/>
    </source>
</evidence>
<dbReference type="PANTHER" id="PTHR15528:SF11">
    <property type="entry name" value="FI18188P1"/>
    <property type="match status" value="1"/>
</dbReference>
<dbReference type="Proteomes" id="UP000024837">
    <property type="component" value="Unassembled WGS sequence"/>
</dbReference>
<organism evidence="9 10">
    <name type="scientific">Drechslerella stenobrocha 248</name>
    <dbReference type="NCBI Taxonomy" id="1043628"/>
    <lineage>
        <taxon>Eukaryota</taxon>
        <taxon>Fungi</taxon>
        <taxon>Dikarya</taxon>
        <taxon>Ascomycota</taxon>
        <taxon>Pezizomycotina</taxon>
        <taxon>Orbiliomycetes</taxon>
        <taxon>Orbiliales</taxon>
        <taxon>Orbiliaceae</taxon>
        <taxon>Drechslerella</taxon>
    </lineage>
</organism>
<evidence type="ECO:0000256" key="6">
    <source>
        <dbReference type="ARBA" id="ARBA00023242"/>
    </source>
</evidence>
<feature type="region of interest" description="Disordered" evidence="7">
    <location>
        <begin position="320"/>
        <end position="343"/>
    </location>
</feature>
<evidence type="ECO:0000256" key="7">
    <source>
        <dbReference type="SAM" id="MobiDB-lite"/>
    </source>
</evidence>
<keyword evidence="4" id="KW-0805">Transcription regulation</keyword>
<accession>W7IB80</accession>
<sequence>MAAKKTRSKPQKGVVAIVPNAKQRPSTPQKGARKPISPSRNPPPPRKSWLGWLFSIILQSCVIYSLYQYIWTCPKDGSDSRTICDLGDRTLDIVEPYAYDAYDTYIEPYYTEYLSPHVDKATPYIVLATEQYIQPVYTYVADQFERNGRPHLAKAQGAFLAQYTRSVEPHVKQLEARGWLLYDAYLADLVATGREVYDAYAPTVQSYANQGYSFALEKAHPYYVAALPYLEAAWEQGIETAGWVGVEGKGWVARRWGMHVEPQLWRIQERLGLKGFAKNATPVKESEPTPRHHSNPNASSSDIRPDANIDTEDRIAAEADEGYASEGDEKPKEKKRTSAQQIEDARAEVEADLVSWALKFEEAGAAAAAEVVRELDKLCDGVLKEQNQKSTELLEYVEKRIEKEFLDFEDDLVKLLDSPAELKYVMMGYDGMVGAAFGNLKGQQTSTTEYTQGFLMDTYQATAKIVDAALADMDSAHDLGMQELGMKWAWMDGVTYKDWAKYHELKQTFGAMKTKVIKSGQGHKGLREVTDYAKLIDDTVAEAVKLAHLEISKLQKVGRERLTDAANARDGAQPGESTEKVRIDNQGQVVEEVPQSEAKEVPEPKGEKEGLPEPAEDESNQPPDQGQKQSERQEAAPERNEPRSEEQQQTTSEKQPEPEFEAKAKGEGEGSSPEAEAQQPEPEAQAEPAAHEAKGEAEPRSEPQIKARAKSRARAKEPESKPEPEPESKPETEPESKSNPETEPEAKSEAKSESKSDPEADPESKPEPEAKRRSAPEEAESKPVTAAKEEPEPKVQKEPVHETEAQQPKLQVESAAAAESKPEPKNAQTEAAHSGTEPTAEEPAVDAQRGSHQEDTGVKEDEPVGKPNTPPHSHDEKVILKDEL</sequence>
<feature type="compositionally biased region" description="Low complexity" evidence="7">
    <location>
        <begin position="670"/>
        <end position="688"/>
    </location>
</feature>
<keyword evidence="3" id="KW-0694">RNA-binding</keyword>
<evidence type="ECO:0000256" key="2">
    <source>
        <dbReference type="ARBA" id="ARBA00022553"/>
    </source>
</evidence>
<keyword evidence="10" id="KW-1185">Reference proteome</keyword>
<gene>
    <name evidence="9" type="ORF">DRE_04521</name>
</gene>
<feature type="region of interest" description="Disordered" evidence="7">
    <location>
        <begin position="281"/>
        <end position="307"/>
    </location>
</feature>
<feature type="compositionally biased region" description="Basic residues" evidence="7">
    <location>
        <begin position="1"/>
        <end position="10"/>
    </location>
</feature>
<feature type="compositionally biased region" description="Basic and acidic residues" evidence="7">
    <location>
        <begin position="714"/>
        <end position="804"/>
    </location>
</feature>
<feature type="compositionally biased region" description="Basic and acidic residues" evidence="7">
    <location>
        <begin position="689"/>
        <end position="705"/>
    </location>
</feature>
<dbReference type="GO" id="GO:0003723">
    <property type="term" value="F:RNA binding"/>
    <property type="evidence" value="ECO:0007669"/>
    <property type="project" value="UniProtKB-KW"/>
</dbReference>
<dbReference type="InterPro" id="IPR034605">
    <property type="entry name" value="PGC-1"/>
</dbReference>
<feature type="compositionally biased region" description="Basic and acidic residues" evidence="7">
    <location>
        <begin position="849"/>
        <end position="864"/>
    </location>
</feature>
<evidence type="ECO:0000256" key="5">
    <source>
        <dbReference type="ARBA" id="ARBA00023163"/>
    </source>
</evidence>
<evidence type="ECO:0000313" key="9">
    <source>
        <dbReference type="EMBL" id="EWC46350.1"/>
    </source>
</evidence>
<evidence type="ECO:0000256" key="8">
    <source>
        <dbReference type="SAM" id="Phobius"/>
    </source>
</evidence>
<evidence type="ECO:0000256" key="4">
    <source>
        <dbReference type="ARBA" id="ARBA00023015"/>
    </source>
</evidence>
<dbReference type="PANTHER" id="PTHR15528">
    <property type="entry name" value="PEROXISOME PROLIFERATOR ACTIVATED RECEPTOR GAMMA COACTIVATOR 1 PGC-1 -RELATED"/>
    <property type="match status" value="1"/>
</dbReference>
<feature type="region of interest" description="Disordered" evidence="7">
    <location>
        <begin position="565"/>
        <end position="884"/>
    </location>
</feature>
<dbReference type="AlphaFoldDB" id="W7IB80"/>
<evidence type="ECO:0000256" key="1">
    <source>
        <dbReference type="ARBA" id="ARBA00004123"/>
    </source>
</evidence>
<feature type="transmembrane region" description="Helical" evidence="8">
    <location>
        <begin position="49"/>
        <end position="71"/>
    </location>
</feature>
<dbReference type="HOGENOM" id="CLU_365605_0_0_1"/>
<evidence type="ECO:0000313" key="10">
    <source>
        <dbReference type="Proteomes" id="UP000024837"/>
    </source>
</evidence>
<reference evidence="9 10" key="1">
    <citation type="submission" date="2013-05" db="EMBL/GenBank/DDBJ databases">
        <title>Drechslerella stenobrocha genome reveals carnivorous origination and mechanical trapping mechanism of predatory fungi.</title>
        <authorList>
            <person name="Liu X."/>
            <person name="Zhang W."/>
            <person name="Liu K."/>
        </authorList>
    </citation>
    <scope>NUCLEOTIDE SEQUENCE [LARGE SCALE GENOMIC DNA]</scope>
    <source>
        <strain evidence="9 10">248</strain>
    </source>
</reference>
<keyword evidence="6" id="KW-0539">Nucleus</keyword>
<keyword evidence="5" id="KW-0804">Transcription</keyword>